<sequence>MCEKKILLIEDDKDIAELVALHLSNLGYEVECVNNFTEGMKRSLENHYLLILLDLMLPDGDGLDICHKLRREKIQTPIVMLTAKTEEIDKVLGLESGADDYISKPFSIREFIARIKAIIRRSAISIIENEEDIFQFDELVINIFKRKVTIHDNPIELTKKEFELLYFLAKNKGVTYSREKLLNIIWGYEYSGYDHTVNSHINRLRAKIEQTPNKPKFILTSWGVGYKFNDEL</sequence>
<dbReference type="InterPro" id="IPR001789">
    <property type="entry name" value="Sig_transdc_resp-reg_receiver"/>
</dbReference>
<evidence type="ECO:0000256" key="9">
    <source>
        <dbReference type="PROSITE-ProRule" id="PRU01091"/>
    </source>
</evidence>
<dbReference type="STRING" id="880070.Cycma_1189"/>
<evidence type="ECO:0000259" key="11">
    <source>
        <dbReference type="PROSITE" id="PS51755"/>
    </source>
</evidence>
<evidence type="ECO:0000256" key="3">
    <source>
        <dbReference type="ARBA" id="ARBA00023012"/>
    </source>
</evidence>
<dbReference type="OrthoDB" id="9790442at2"/>
<dbReference type="HOGENOM" id="CLU_000445_30_4_10"/>
<dbReference type="GO" id="GO:0000156">
    <property type="term" value="F:phosphorelay response regulator activity"/>
    <property type="evidence" value="ECO:0007669"/>
    <property type="project" value="TreeGrafter"/>
</dbReference>
<organism evidence="12 13">
    <name type="scientific">Cyclobacterium marinum (strain ATCC 25205 / DSM 745 / LMG 13164 / NCIMB 1802)</name>
    <name type="common">Flectobacillus marinus</name>
    <dbReference type="NCBI Taxonomy" id="880070"/>
    <lineage>
        <taxon>Bacteria</taxon>
        <taxon>Pseudomonadati</taxon>
        <taxon>Bacteroidota</taxon>
        <taxon>Cytophagia</taxon>
        <taxon>Cytophagales</taxon>
        <taxon>Cyclobacteriaceae</taxon>
        <taxon>Cyclobacterium</taxon>
    </lineage>
</organism>
<evidence type="ECO:0000313" key="13">
    <source>
        <dbReference type="Proteomes" id="UP000001635"/>
    </source>
</evidence>
<feature type="modified residue" description="4-aspartylphosphate" evidence="8">
    <location>
        <position position="54"/>
    </location>
</feature>
<dbReference type="Proteomes" id="UP000001635">
    <property type="component" value="Chromosome"/>
</dbReference>
<dbReference type="Gene3D" id="1.10.10.10">
    <property type="entry name" value="Winged helix-like DNA-binding domain superfamily/Winged helix DNA-binding domain"/>
    <property type="match status" value="1"/>
</dbReference>
<dbReference type="InterPro" id="IPR039420">
    <property type="entry name" value="WalR-like"/>
</dbReference>
<dbReference type="AlphaFoldDB" id="G0IY57"/>
<name>G0IY57_CYCMS</name>
<dbReference type="InterPro" id="IPR016032">
    <property type="entry name" value="Sig_transdc_resp-reg_C-effctor"/>
</dbReference>
<evidence type="ECO:0000256" key="1">
    <source>
        <dbReference type="ARBA" id="ARBA00013332"/>
    </source>
</evidence>
<dbReference type="SUPFAM" id="SSF52172">
    <property type="entry name" value="CheY-like"/>
    <property type="match status" value="1"/>
</dbReference>
<dbReference type="FunFam" id="1.10.10.10:FF:000018">
    <property type="entry name" value="DNA-binding response regulator ResD"/>
    <property type="match status" value="1"/>
</dbReference>
<proteinExistence type="predicted"/>
<dbReference type="FunFam" id="3.40.50.2300:FF:000001">
    <property type="entry name" value="DNA-binding response regulator PhoB"/>
    <property type="match status" value="1"/>
</dbReference>
<evidence type="ECO:0000256" key="2">
    <source>
        <dbReference type="ARBA" id="ARBA00022553"/>
    </source>
</evidence>
<comment type="function">
    <text evidence="7">This protein is a positive regulator for the phosphate regulon. Transcription of this operon is positively regulated by PhoB and PhoR when phosphate is limited.</text>
</comment>
<dbReference type="SMART" id="SM00862">
    <property type="entry name" value="Trans_reg_C"/>
    <property type="match status" value="1"/>
</dbReference>
<keyword evidence="13" id="KW-1185">Reference proteome</keyword>
<evidence type="ECO:0000256" key="8">
    <source>
        <dbReference type="PROSITE-ProRule" id="PRU00169"/>
    </source>
</evidence>
<evidence type="ECO:0000313" key="12">
    <source>
        <dbReference type="EMBL" id="AEL24961.1"/>
    </source>
</evidence>
<dbReference type="Pfam" id="PF00486">
    <property type="entry name" value="Trans_reg_C"/>
    <property type="match status" value="1"/>
</dbReference>
<dbReference type="KEGG" id="cmr:Cycma_1189"/>
<dbReference type="GO" id="GO:0006355">
    <property type="term" value="P:regulation of DNA-templated transcription"/>
    <property type="evidence" value="ECO:0007669"/>
    <property type="project" value="InterPro"/>
</dbReference>
<keyword evidence="2 8" id="KW-0597">Phosphoprotein</keyword>
<dbReference type="Pfam" id="PF00072">
    <property type="entry name" value="Response_reg"/>
    <property type="match status" value="1"/>
</dbReference>
<dbReference type="CDD" id="cd17574">
    <property type="entry name" value="REC_OmpR"/>
    <property type="match status" value="1"/>
</dbReference>
<dbReference type="PANTHER" id="PTHR48111:SF21">
    <property type="entry name" value="DNA-BINDING DUAL MASTER TRANSCRIPTIONAL REGULATOR RPAA"/>
    <property type="match status" value="1"/>
</dbReference>
<dbReference type="CDD" id="cd00383">
    <property type="entry name" value="trans_reg_C"/>
    <property type="match status" value="1"/>
</dbReference>
<evidence type="ECO:0000256" key="7">
    <source>
        <dbReference type="ARBA" id="ARBA00024735"/>
    </source>
</evidence>
<dbReference type="eggNOG" id="COG0745">
    <property type="taxonomic scope" value="Bacteria"/>
</dbReference>
<feature type="domain" description="Response regulatory" evidence="10">
    <location>
        <begin position="5"/>
        <end position="119"/>
    </location>
</feature>
<dbReference type="GO" id="GO:0000976">
    <property type="term" value="F:transcription cis-regulatory region binding"/>
    <property type="evidence" value="ECO:0007669"/>
    <property type="project" value="TreeGrafter"/>
</dbReference>
<keyword evidence="4" id="KW-0805">Transcription regulation</keyword>
<dbReference type="InterPro" id="IPR001867">
    <property type="entry name" value="OmpR/PhoB-type_DNA-bd"/>
</dbReference>
<evidence type="ECO:0000256" key="5">
    <source>
        <dbReference type="ARBA" id="ARBA00023125"/>
    </source>
</evidence>
<dbReference type="GO" id="GO:0005829">
    <property type="term" value="C:cytosol"/>
    <property type="evidence" value="ECO:0007669"/>
    <property type="project" value="TreeGrafter"/>
</dbReference>
<dbReference type="PROSITE" id="PS50110">
    <property type="entry name" value="RESPONSE_REGULATORY"/>
    <property type="match status" value="1"/>
</dbReference>
<dbReference type="GO" id="GO:0032993">
    <property type="term" value="C:protein-DNA complex"/>
    <property type="evidence" value="ECO:0007669"/>
    <property type="project" value="TreeGrafter"/>
</dbReference>
<dbReference type="SMART" id="SM00448">
    <property type="entry name" value="REC"/>
    <property type="match status" value="1"/>
</dbReference>
<reference evidence="13" key="1">
    <citation type="submission" date="2011-07" db="EMBL/GenBank/DDBJ databases">
        <title>The complete genome of Cyclobacterium marinum DSM 745.</title>
        <authorList>
            <person name="Lucas S."/>
            <person name="Han J."/>
            <person name="Lapidus A."/>
            <person name="Bruce D."/>
            <person name="Goodwin L."/>
            <person name="Pitluck S."/>
            <person name="Peters L."/>
            <person name="Kyrpides N."/>
            <person name="Mavromatis K."/>
            <person name="Ivanova N."/>
            <person name="Ovchinnikova G."/>
            <person name="Chertkov O."/>
            <person name="Detter J.C."/>
            <person name="Tapia R."/>
            <person name="Han C."/>
            <person name="Land M."/>
            <person name="Hauser L."/>
            <person name="Markowitz V."/>
            <person name="Cheng J.-F."/>
            <person name="Hugenholtz P."/>
            <person name="Woyke T."/>
            <person name="Wu D."/>
            <person name="Tindall B."/>
            <person name="Schuetze A."/>
            <person name="Brambilla E."/>
            <person name="Klenk H.-P."/>
            <person name="Eisen J.A."/>
        </authorList>
    </citation>
    <scope>NUCLEOTIDE SEQUENCE [LARGE SCALE GENOMIC DNA]</scope>
    <source>
        <strain evidence="13">ATCC 25205 / DSM 745 / LMG 13164 / NCIMB 1802</strain>
    </source>
</reference>
<dbReference type="SUPFAM" id="SSF46894">
    <property type="entry name" value="C-terminal effector domain of the bipartite response regulators"/>
    <property type="match status" value="1"/>
</dbReference>
<keyword evidence="6" id="KW-0804">Transcription</keyword>
<dbReference type="PANTHER" id="PTHR48111">
    <property type="entry name" value="REGULATOR OF RPOS"/>
    <property type="match status" value="1"/>
</dbReference>
<evidence type="ECO:0000256" key="4">
    <source>
        <dbReference type="ARBA" id="ARBA00023015"/>
    </source>
</evidence>
<dbReference type="EMBL" id="CP002955">
    <property type="protein sequence ID" value="AEL24961.1"/>
    <property type="molecule type" value="Genomic_DNA"/>
</dbReference>
<gene>
    <name evidence="12" type="ordered locus">Cycma_1189</name>
</gene>
<dbReference type="InterPro" id="IPR011006">
    <property type="entry name" value="CheY-like_superfamily"/>
</dbReference>
<dbReference type="Gene3D" id="3.40.50.2300">
    <property type="match status" value="1"/>
</dbReference>
<dbReference type="Gene3D" id="6.10.250.690">
    <property type="match status" value="1"/>
</dbReference>
<keyword evidence="5 9" id="KW-0238">DNA-binding</keyword>
<accession>G0IY57</accession>
<evidence type="ECO:0000256" key="6">
    <source>
        <dbReference type="ARBA" id="ARBA00023163"/>
    </source>
</evidence>
<protein>
    <recommendedName>
        <fullName evidence="1">Phosphate regulon transcriptional regulatory protein PhoB</fullName>
    </recommendedName>
</protein>
<evidence type="ECO:0000259" key="10">
    <source>
        <dbReference type="PROSITE" id="PS50110"/>
    </source>
</evidence>
<feature type="domain" description="OmpR/PhoB-type" evidence="11">
    <location>
        <begin position="131"/>
        <end position="230"/>
    </location>
</feature>
<dbReference type="PROSITE" id="PS51755">
    <property type="entry name" value="OMPR_PHOB"/>
    <property type="match status" value="1"/>
</dbReference>
<feature type="DNA-binding region" description="OmpR/PhoB-type" evidence="9">
    <location>
        <begin position="131"/>
        <end position="230"/>
    </location>
</feature>
<dbReference type="InterPro" id="IPR036388">
    <property type="entry name" value="WH-like_DNA-bd_sf"/>
</dbReference>
<dbReference type="RefSeq" id="WP_014019258.1">
    <property type="nucleotide sequence ID" value="NC_015914.1"/>
</dbReference>
<keyword evidence="3" id="KW-0902">Two-component regulatory system</keyword>